<reference evidence="6" key="1">
    <citation type="submission" date="2020-08" db="EMBL/GenBank/DDBJ databases">
        <title>Genome public.</title>
        <authorList>
            <person name="Liu C."/>
            <person name="Sun Q."/>
        </authorList>
    </citation>
    <scope>NUCLEOTIDE SEQUENCE</scope>
    <source>
        <strain evidence="6">NSJ-63</strain>
    </source>
</reference>
<evidence type="ECO:0000256" key="2">
    <source>
        <dbReference type="ARBA" id="ARBA00022692"/>
    </source>
</evidence>
<evidence type="ECO:0000256" key="5">
    <source>
        <dbReference type="SAM" id="Phobius"/>
    </source>
</evidence>
<dbReference type="InterPro" id="IPR003339">
    <property type="entry name" value="ABC/ECF_trnsptr_transmembrane"/>
</dbReference>
<dbReference type="CDD" id="cd16914">
    <property type="entry name" value="EcfT"/>
    <property type="match status" value="1"/>
</dbReference>
<keyword evidence="3 5" id="KW-1133">Transmembrane helix</keyword>
<organism evidence="6 7">
    <name type="scientific">Guopingia tenuis</name>
    <dbReference type="NCBI Taxonomy" id="2763656"/>
    <lineage>
        <taxon>Bacteria</taxon>
        <taxon>Bacillati</taxon>
        <taxon>Bacillota</taxon>
        <taxon>Clostridia</taxon>
        <taxon>Christensenellales</taxon>
        <taxon>Christensenellaceae</taxon>
        <taxon>Guopingia</taxon>
    </lineage>
</organism>
<dbReference type="GO" id="GO:0005886">
    <property type="term" value="C:plasma membrane"/>
    <property type="evidence" value="ECO:0007669"/>
    <property type="project" value="UniProtKB-ARBA"/>
</dbReference>
<comment type="caution">
    <text evidence="6">The sequence shown here is derived from an EMBL/GenBank/DDBJ whole genome shotgun (WGS) entry which is preliminary data.</text>
</comment>
<feature type="transmembrane region" description="Helical" evidence="5">
    <location>
        <begin position="53"/>
        <end position="73"/>
    </location>
</feature>
<feature type="transmembrane region" description="Helical" evidence="5">
    <location>
        <begin position="226"/>
        <end position="250"/>
    </location>
</feature>
<name>A0A926HWL0_9FIRM</name>
<dbReference type="AlphaFoldDB" id="A0A926HWL0"/>
<dbReference type="EMBL" id="JACRSS010000002">
    <property type="protein sequence ID" value="MBC8538458.1"/>
    <property type="molecule type" value="Genomic_DNA"/>
</dbReference>
<gene>
    <name evidence="6" type="ORF">H8693_05885</name>
</gene>
<proteinExistence type="predicted"/>
<evidence type="ECO:0000313" key="7">
    <source>
        <dbReference type="Proteomes" id="UP000617951"/>
    </source>
</evidence>
<evidence type="ECO:0000313" key="6">
    <source>
        <dbReference type="EMBL" id="MBC8538458.1"/>
    </source>
</evidence>
<dbReference type="Proteomes" id="UP000617951">
    <property type="component" value="Unassembled WGS sequence"/>
</dbReference>
<evidence type="ECO:0000256" key="1">
    <source>
        <dbReference type="ARBA" id="ARBA00004141"/>
    </source>
</evidence>
<dbReference type="RefSeq" id="WP_249280220.1">
    <property type="nucleotide sequence ID" value="NZ_JACRSS010000002.1"/>
</dbReference>
<sequence>MARGLAGVHPAVGFLFFFGAAALTMFFAHPAYLLASLALACCYYFLLKGRAGLRFFFGMLAFCLLVGLINPLFSPRGERVLFTWLGGRPYTGEALFYGMTLGGMFLAVSLWFACYNQVMSGDKFTYLFGSRAPALSLVLCMALRLVPHFRGKARRIREGRRCIGKDPAGRRRGERMQAAMEILSALMSCALEDAALTADSMNSRGYGSGPRTRFPRYAAKARDGFLGGWLLVCLAGAAVCGAIGGAGTFGAELPPFGAAAALGLVFEGGFLAVPVILHGKEAWTWRILQSRI</sequence>
<feature type="transmembrane region" description="Helical" evidence="5">
    <location>
        <begin position="94"/>
        <end position="112"/>
    </location>
</feature>
<evidence type="ECO:0000256" key="3">
    <source>
        <dbReference type="ARBA" id="ARBA00022989"/>
    </source>
</evidence>
<feature type="transmembrane region" description="Helical" evidence="5">
    <location>
        <begin position="6"/>
        <end position="24"/>
    </location>
</feature>
<comment type="subcellular location">
    <subcellularLocation>
        <location evidence="1">Membrane</location>
        <topology evidence="1">Multi-pass membrane protein</topology>
    </subcellularLocation>
</comment>
<evidence type="ECO:0000256" key="4">
    <source>
        <dbReference type="ARBA" id="ARBA00023136"/>
    </source>
</evidence>
<feature type="transmembrane region" description="Helical" evidence="5">
    <location>
        <begin position="256"/>
        <end position="277"/>
    </location>
</feature>
<feature type="transmembrane region" description="Helical" evidence="5">
    <location>
        <begin position="31"/>
        <end position="47"/>
    </location>
</feature>
<keyword evidence="7" id="KW-1185">Reference proteome</keyword>
<protein>
    <submittedName>
        <fullName evidence="6">Energy-coupling factor transporter transmembrane protein EcfT</fullName>
    </submittedName>
</protein>
<accession>A0A926HWL0</accession>
<keyword evidence="2 5" id="KW-0812">Transmembrane</keyword>
<keyword evidence="4 5" id="KW-0472">Membrane</keyword>